<reference evidence="3" key="1">
    <citation type="journal article" date="2014" name="Proc. Natl. Acad. Sci. U.S.A.">
        <title>Extensive sampling of basidiomycete genomes demonstrates inadequacy of the white-rot/brown-rot paradigm for wood decay fungi.</title>
        <authorList>
            <person name="Riley R."/>
            <person name="Salamov A.A."/>
            <person name="Brown D.W."/>
            <person name="Nagy L.G."/>
            <person name="Floudas D."/>
            <person name="Held B.W."/>
            <person name="Levasseur A."/>
            <person name="Lombard V."/>
            <person name="Morin E."/>
            <person name="Otillar R."/>
            <person name="Lindquist E.A."/>
            <person name="Sun H."/>
            <person name="LaButti K.M."/>
            <person name="Schmutz J."/>
            <person name="Jabbour D."/>
            <person name="Luo H."/>
            <person name="Baker S.E."/>
            <person name="Pisabarro A.G."/>
            <person name="Walton J.D."/>
            <person name="Blanchette R.A."/>
            <person name="Henrissat B."/>
            <person name="Martin F."/>
            <person name="Cullen D."/>
            <person name="Hibbett D.S."/>
            <person name="Grigoriev I.V."/>
        </authorList>
    </citation>
    <scope>NUCLEOTIDE SEQUENCE [LARGE SCALE GENOMIC DNA]</scope>
    <source>
        <strain evidence="3">MUCL 33604</strain>
    </source>
</reference>
<feature type="compositionally biased region" description="Low complexity" evidence="1">
    <location>
        <begin position="570"/>
        <end position="595"/>
    </location>
</feature>
<name>A0A067PEE2_9AGAM</name>
<protein>
    <submittedName>
        <fullName evidence="2">Uncharacterized protein</fullName>
    </submittedName>
</protein>
<feature type="region of interest" description="Disordered" evidence="1">
    <location>
        <begin position="20"/>
        <end position="110"/>
    </location>
</feature>
<evidence type="ECO:0000313" key="2">
    <source>
        <dbReference type="EMBL" id="KDQ53144.1"/>
    </source>
</evidence>
<feature type="compositionally biased region" description="Basic residues" evidence="1">
    <location>
        <begin position="97"/>
        <end position="106"/>
    </location>
</feature>
<gene>
    <name evidence="2" type="ORF">JAAARDRAFT_162017</name>
</gene>
<feature type="region of interest" description="Disordered" evidence="1">
    <location>
        <begin position="653"/>
        <end position="673"/>
    </location>
</feature>
<dbReference type="HOGENOM" id="CLU_009892_0_0_1"/>
<feature type="region of interest" description="Disordered" evidence="1">
    <location>
        <begin position="772"/>
        <end position="876"/>
    </location>
</feature>
<feature type="region of interest" description="Disordered" evidence="1">
    <location>
        <begin position="141"/>
        <end position="174"/>
    </location>
</feature>
<feature type="compositionally biased region" description="Low complexity" evidence="1">
    <location>
        <begin position="380"/>
        <end position="407"/>
    </location>
</feature>
<feature type="compositionally biased region" description="Low complexity" evidence="1">
    <location>
        <begin position="234"/>
        <end position="246"/>
    </location>
</feature>
<evidence type="ECO:0000313" key="3">
    <source>
        <dbReference type="Proteomes" id="UP000027265"/>
    </source>
</evidence>
<keyword evidence="3" id="KW-1185">Reference proteome</keyword>
<accession>A0A067PEE2</accession>
<feature type="compositionally biased region" description="Low complexity" evidence="1">
    <location>
        <begin position="44"/>
        <end position="56"/>
    </location>
</feature>
<feature type="compositionally biased region" description="Polar residues" evidence="1">
    <location>
        <begin position="783"/>
        <end position="822"/>
    </location>
</feature>
<feature type="compositionally biased region" description="Polar residues" evidence="1">
    <location>
        <begin position="323"/>
        <end position="346"/>
    </location>
</feature>
<feature type="region of interest" description="Disordered" evidence="1">
    <location>
        <begin position="317"/>
        <end position="408"/>
    </location>
</feature>
<dbReference type="InParanoid" id="A0A067PEE2"/>
<feature type="compositionally biased region" description="Basic residues" evidence="1">
    <location>
        <begin position="353"/>
        <end position="379"/>
    </location>
</feature>
<feature type="region of interest" description="Disordered" evidence="1">
    <location>
        <begin position="453"/>
        <end position="487"/>
    </location>
</feature>
<dbReference type="Proteomes" id="UP000027265">
    <property type="component" value="Unassembled WGS sequence"/>
</dbReference>
<feature type="region of interest" description="Disordered" evidence="1">
    <location>
        <begin position="223"/>
        <end position="263"/>
    </location>
</feature>
<proteinExistence type="predicted"/>
<sequence length="876" mass="95272">MARPGPPYLLIPQTTPFVHASNQQRRRPSFPIGPHAFSGGTGTGSSPPGAGPSHSTNTSPHLAHQSIPGQSHGSPTLGHIPPSSPTYPPQTLPFKAPAHRHAHHLHSIPPREKSTRTLIIDHILWVHARTRFAEARAELGMTDRTGGPSHPNYVFRERPENYDEGEEAESDGEEVDVLKVRDGDGSSMGNLEEMMRLRKQRQDLAFAKSLKLRSEGLEKTVTSMLDQPPPVHPFPSTSSSSSSLFPPSEPKPRTRASHPHTLPNGVRLRLALATLYNDLFSRGPPQSSGPSAMSNGLPLAILPLSLISTGSMDQGQGGDMWNLGNSYPPSQPSHHTLTLYSSGISFSSSHPQHQQHHHQHTHSHPHSQHSNSHHPHHAHSNSYPQQHNQPQHQSNQNQGQKQQLSPSRRCARHLYLDCSICHELRDRSNTTRFGFAPGLSCSFVRAEWKGRHVSPNAASTSTTSPVSSSYHNGSKTRDGVGGSADGHGGIDARDEGLAEFIVRFVRLSALVALELGREVGHIGVDEDSGDEGDGDEGQAQSPKEGGNTPRIGGYSPPQTRSPNLGTTGLFARQNQSNNNNRFSSASSTTSSSTTTPPNPLLPTREWYMLLAGLLTRAVLEGYLMRGWVGVKGVECLFGVGLGAGSQQLHQIQNQTQAQRNGKGYAADDEEEEDGEMRFEPDDLPELEQAARILFPSNFRVGGGGDEIKTEAEIEYEKEIRDRMRRFLDIPQSCHDLSAHLEDLASRYPSEPVERAALRYYEAVAKWRGKPELEVSKTRPPRAQPTSPSSLAMESYLRSNPTSPEAPSASNDPNATSPASSSGRSKRQPIEKYYTLPITGFGYGGSGRRKRGREGSLSVGSGDGGGKRGRGEGVYMG</sequence>
<feature type="compositionally biased region" description="Polar residues" evidence="1">
    <location>
        <begin position="556"/>
        <end position="566"/>
    </location>
</feature>
<feature type="compositionally biased region" description="Acidic residues" evidence="1">
    <location>
        <begin position="162"/>
        <end position="174"/>
    </location>
</feature>
<feature type="region of interest" description="Disordered" evidence="1">
    <location>
        <begin position="522"/>
        <end position="601"/>
    </location>
</feature>
<evidence type="ECO:0000256" key="1">
    <source>
        <dbReference type="SAM" id="MobiDB-lite"/>
    </source>
</evidence>
<organism evidence="2 3">
    <name type="scientific">Jaapia argillacea MUCL 33604</name>
    <dbReference type="NCBI Taxonomy" id="933084"/>
    <lineage>
        <taxon>Eukaryota</taxon>
        <taxon>Fungi</taxon>
        <taxon>Dikarya</taxon>
        <taxon>Basidiomycota</taxon>
        <taxon>Agaricomycotina</taxon>
        <taxon>Agaricomycetes</taxon>
        <taxon>Agaricomycetidae</taxon>
        <taxon>Jaapiales</taxon>
        <taxon>Jaapiaceae</taxon>
        <taxon>Jaapia</taxon>
    </lineage>
</organism>
<dbReference type="EMBL" id="KL197735">
    <property type="protein sequence ID" value="KDQ53144.1"/>
    <property type="molecule type" value="Genomic_DNA"/>
</dbReference>
<feature type="compositionally biased region" description="Low complexity" evidence="1">
    <location>
        <begin position="453"/>
        <end position="469"/>
    </location>
</feature>
<feature type="compositionally biased region" description="Pro residues" evidence="1">
    <location>
        <begin position="82"/>
        <end position="91"/>
    </location>
</feature>
<dbReference type="OrthoDB" id="2534923at2759"/>
<dbReference type="AlphaFoldDB" id="A0A067PEE2"/>
<feature type="compositionally biased region" description="Acidic residues" evidence="1">
    <location>
        <begin position="525"/>
        <end position="536"/>
    </location>
</feature>